<protein>
    <recommendedName>
        <fullName evidence="4">FG-GAP repeat</fullName>
    </recommendedName>
</protein>
<accession>A0A0P1E7D5</accession>
<evidence type="ECO:0000313" key="2">
    <source>
        <dbReference type="EMBL" id="CUH43938.1"/>
    </source>
</evidence>
<reference evidence="3" key="1">
    <citation type="submission" date="2015-09" db="EMBL/GenBank/DDBJ databases">
        <authorList>
            <person name="Rodrigo-Torres L."/>
            <person name="Arahal D.R."/>
        </authorList>
    </citation>
    <scope>NUCLEOTIDE SEQUENCE [LARGE SCALE GENOMIC DNA]</scope>
    <source>
        <strain evidence="3">CECT 4293</strain>
    </source>
</reference>
<name>A0A0P1E7D5_9RHOB</name>
<proteinExistence type="predicted"/>
<dbReference type="InterPro" id="IPR013517">
    <property type="entry name" value="FG-GAP"/>
</dbReference>
<dbReference type="EMBL" id="CYPS01000043">
    <property type="protein sequence ID" value="CUH43938.1"/>
    <property type="molecule type" value="Genomic_DNA"/>
</dbReference>
<sequence length="240" mass="26428">MLFKAIAAAAIAIGICPSQTRSQQPWQNEPLGSAEYSEPTARYPHGVLGDQIEYGALILQYAPEWAKYTIRLPKERVFEDIRPRLIDIDNDGRREALVVESHRDKGARLAIYDGGGLIAATPYIGTRFRWLAPVGAADMDGDGNVEIAYVDRPHLAKTLRIWRFADGELTEIASLPNLTNHRIGEDFISGGLRDCGGTPELILANGNWTRVISVTYEKDWSTSDLGAFTGPKSLSNALKC</sequence>
<dbReference type="SUPFAM" id="SSF69318">
    <property type="entry name" value="Integrin alpha N-terminal domain"/>
    <property type="match status" value="1"/>
</dbReference>
<dbReference type="AlphaFoldDB" id="A0A0P1E7D5"/>
<keyword evidence="1" id="KW-0732">Signal</keyword>
<dbReference type="Pfam" id="PF13517">
    <property type="entry name" value="FG-GAP_3"/>
    <property type="match status" value="1"/>
</dbReference>
<gene>
    <name evidence="2" type="ORF">RUM4293_02835</name>
</gene>
<keyword evidence="3" id="KW-1185">Reference proteome</keyword>
<evidence type="ECO:0000313" key="3">
    <source>
        <dbReference type="Proteomes" id="UP000050786"/>
    </source>
</evidence>
<organism evidence="2 3">
    <name type="scientific">Ruegeria atlantica</name>
    <dbReference type="NCBI Taxonomy" id="81569"/>
    <lineage>
        <taxon>Bacteria</taxon>
        <taxon>Pseudomonadati</taxon>
        <taxon>Pseudomonadota</taxon>
        <taxon>Alphaproteobacteria</taxon>
        <taxon>Rhodobacterales</taxon>
        <taxon>Roseobacteraceae</taxon>
        <taxon>Ruegeria</taxon>
    </lineage>
</organism>
<evidence type="ECO:0000256" key="1">
    <source>
        <dbReference type="ARBA" id="ARBA00022729"/>
    </source>
</evidence>
<evidence type="ECO:0008006" key="4">
    <source>
        <dbReference type="Google" id="ProtNLM"/>
    </source>
</evidence>
<dbReference type="RefSeq" id="WP_058273928.1">
    <property type="nucleotide sequence ID" value="NZ_CYPS01000043.1"/>
</dbReference>
<dbReference type="InterPro" id="IPR028994">
    <property type="entry name" value="Integrin_alpha_N"/>
</dbReference>
<dbReference type="Proteomes" id="UP000050786">
    <property type="component" value="Unassembled WGS sequence"/>
</dbReference>